<organism evidence="2 3">
    <name type="scientific">Prevotella melaninogenica DNF00666</name>
    <dbReference type="NCBI Taxonomy" id="1401073"/>
    <lineage>
        <taxon>Bacteria</taxon>
        <taxon>Pseudomonadati</taxon>
        <taxon>Bacteroidota</taxon>
        <taxon>Bacteroidia</taxon>
        <taxon>Bacteroidales</taxon>
        <taxon>Prevotellaceae</taxon>
        <taxon>Prevotella</taxon>
    </lineage>
</organism>
<accession>A0A096BCJ7</accession>
<gene>
    <name evidence="2" type="ORF">HMPREF0661_00560</name>
</gene>
<feature type="signal peptide" evidence="1">
    <location>
        <begin position="1"/>
        <end position="22"/>
    </location>
</feature>
<name>A0A096BCJ7_9BACT</name>
<dbReference type="AlphaFoldDB" id="A0A096BCJ7"/>
<dbReference type="EMBL" id="JRNS01000047">
    <property type="protein sequence ID" value="KGF57148.1"/>
    <property type="molecule type" value="Genomic_DNA"/>
</dbReference>
<reference evidence="2 3" key="1">
    <citation type="submission" date="2014-07" db="EMBL/GenBank/DDBJ databases">
        <authorList>
            <person name="McCorrison J."/>
            <person name="Sanka R."/>
            <person name="Torralba M."/>
            <person name="Gillis M."/>
            <person name="Haft D.H."/>
            <person name="Methe B."/>
            <person name="Sutton G."/>
            <person name="Nelson K.E."/>
        </authorList>
    </citation>
    <scope>NUCLEOTIDE SEQUENCE [LARGE SCALE GENOMIC DNA]</scope>
    <source>
        <strain evidence="2 3">DNF00666</strain>
    </source>
</reference>
<evidence type="ECO:0000313" key="2">
    <source>
        <dbReference type="EMBL" id="KGF57148.1"/>
    </source>
</evidence>
<dbReference type="Proteomes" id="UP000029578">
    <property type="component" value="Unassembled WGS sequence"/>
</dbReference>
<evidence type="ECO:0000313" key="3">
    <source>
        <dbReference type="Proteomes" id="UP000029578"/>
    </source>
</evidence>
<evidence type="ECO:0000256" key="1">
    <source>
        <dbReference type="SAM" id="SignalP"/>
    </source>
</evidence>
<proteinExistence type="predicted"/>
<comment type="caution">
    <text evidence="2">The sequence shown here is derived from an EMBL/GenBank/DDBJ whole genome shotgun (WGS) entry which is preliminary data.</text>
</comment>
<feature type="chain" id="PRO_5001917960" evidence="1">
    <location>
        <begin position="23"/>
        <end position="154"/>
    </location>
</feature>
<keyword evidence="1" id="KW-0732">Signal</keyword>
<protein>
    <submittedName>
        <fullName evidence="2">Uncharacterized protein</fullName>
    </submittedName>
</protein>
<sequence length="154" mass="17828">MKLRQVLIIAVLLLGWVNSSNAKGYKPAKVYMFGFAASFNDSTVYMTNIQKVDAYLANDRTKFLANREDYSYQLRYYLQNNGLVSYPTCVTMYAENENKAMKQFTALKNKYEKGKKKYIVKFISDAEFSYKTITPDNYTSNEETQVNTKTTKSK</sequence>
<dbReference type="RefSeq" id="WP_036861340.1">
    <property type="nucleotide sequence ID" value="NZ_JRNS01000047.1"/>
</dbReference>